<dbReference type="InterPro" id="IPR010524">
    <property type="entry name" value="Sig_transdc_resp-reg_PrpR_N"/>
</dbReference>
<dbReference type="CDD" id="cd00130">
    <property type="entry name" value="PAS"/>
    <property type="match status" value="1"/>
</dbReference>
<dbReference type="GO" id="GO:0043565">
    <property type="term" value="F:sequence-specific DNA binding"/>
    <property type="evidence" value="ECO:0007669"/>
    <property type="project" value="InterPro"/>
</dbReference>
<keyword evidence="1" id="KW-0547">Nucleotide-binding</keyword>
<dbReference type="Pfam" id="PF25601">
    <property type="entry name" value="AAA_lid_14"/>
    <property type="match status" value="1"/>
</dbReference>
<keyword evidence="2" id="KW-0067">ATP-binding</keyword>
<feature type="domain" description="Sigma-54 factor interaction" evidence="6">
    <location>
        <begin position="325"/>
        <end position="555"/>
    </location>
</feature>
<dbReference type="FunFam" id="3.40.50.300:FF:000006">
    <property type="entry name" value="DNA-binding transcriptional regulator NtrC"/>
    <property type="match status" value="1"/>
</dbReference>
<dbReference type="Pfam" id="PF02954">
    <property type="entry name" value="HTH_8"/>
    <property type="match status" value="1"/>
</dbReference>
<dbReference type="InterPro" id="IPR000014">
    <property type="entry name" value="PAS"/>
</dbReference>
<dbReference type="PROSITE" id="PS00688">
    <property type="entry name" value="SIGMA54_INTERACT_3"/>
    <property type="match status" value="1"/>
</dbReference>
<dbReference type="PROSITE" id="PS50045">
    <property type="entry name" value="SIGMA54_INTERACT_4"/>
    <property type="match status" value="1"/>
</dbReference>
<dbReference type="SUPFAM" id="SSF55785">
    <property type="entry name" value="PYP-like sensor domain (PAS domain)"/>
    <property type="match status" value="1"/>
</dbReference>
<proteinExistence type="predicted"/>
<dbReference type="Pfam" id="PF00158">
    <property type="entry name" value="Sigma54_activat"/>
    <property type="match status" value="1"/>
</dbReference>
<evidence type="ECO:0000259" key="6">
    <source>
        <dbReference type="PROSITE" id="PS50045"/>
    </source>
</evidence>
<dbReference type="GO" id="GO:0006355">
    <property type="term" value="P:regulation of DNA-templated transcription"/>
    <property type="evidence" value="ECO:0007669"/>
    <property type="project" value="InterPro"/>
</dbReference>
<dbReference type="Proteomes" id="UP000182743">
    <property type="component" value="Unassembled WGS sequence"/>
</dbReference>
<reference evidence="8 9" key="1">
    <citation type="submission" date="2016-08" db="EMBL/GenBank/DDBJ databases">
        <title>Genome-based comparison of Moorella thermoacetic strains.</title>
        <authorList>
            <person name="Poehlein A."/>
            <person name="Bengelsdorf F.R."/>
            <person name="Esser C."/>
            <person name="Duerre P."/>
            <person name="Daniel R."/>
        </authorList>
    </citation>
    <scope>NUCLEOTIDE SEQUENCE [LARGE SCALE GENOMIC DNA]</scope>
    <source>
        <strain evidence="8 9">DSM 11768</strain>
    </source>
</reference>
<dbReference type="PANTHER" id="PTHR32071">
    <property type="entry name" value="TRANSCRIPTIONAL REGULATORY PROTEIN"/>
    <property type="match status" value="1"/>
</dbReference>
<sequence length="646" mass="71580">MSLKVVVVSWGQLTNVVREVQSHVGREAQIEVVEGLFDQQTTLEMARQIEASGEVDVFVSGGGNARMLRENLTTPVVAVTVSGYDMLKTILKSRTGDETVYFVHFSEIIHELNDLKELLPFPVYQIALKTPAEGEAFFNEISRQNRPVVIVGASLAWDLAQRHGLKAVYIYSPKAVLEALERAVELARVRRQEMEKTQRIQAILDFACDGIIACDQGGIITAFNPAAEMITGINSQGAIGRPVQEVVPSLKLEKLITSGQATFNQLEKIKDKEVMVNKVPVIVRGEPRGAVATLHDIVTIQKAEYQIRLKARREGLEAKTTFADIVGESQAIKKTIAQARQYARSEATVLIMGETGTGKELFAQAIHNASRRQGQPFVAINCAAVPENLLESELFGYEEGAFTGARKKGKPGLFELAHGGTIFLDEIGDISQAIQIKLLRVLQQKEIMRVGGQHTIPIDVRVIAATNRNLLAAVREGTFRADLYYRLNVLPLYLPPLRERKEDIPVLLRDMLFKANRTLARYAPVIAREILTHLPAYSWPGNVRELQNIAERIMALASNISENKIKELVDMVIKGGIYEEPVRVKTADFSPSAGGLKGDLKKEIVNLEKEVILETLRQTRGNKTRAAELLGISRSTLWRKLKGGIS</sequence>
<dbReference type="PROSITE" id="PS00675">
    <property type="entry name" value="SIGMA54_INTERACT_1"/>
    <property type="match status" value="1"/>
</dbReference>
<gene>
    <name evidence="8" type="primary">rocR</name>
    <name evidence="8" type="ORF">MOOR_25890</name>
</gene>
<dbReference type="InterPro" id="IPR002197">
    <property type="entry name" value="HTH_Fis"/>
</dbReference>
<dbReference type="Gene3D" id="3.30.450.20">
    <property type="entry name" value="PAS domain"/>
    <property type="match status" value="1"/>
</dbReference>
<dbReference type="Pfam" id="PF00989">
    <property type="entry name" value="PAS"/>
    <property type="match status" value="1"/>
</dbReference>
<dbReference type="SMART" id="SM00091">
    <property type="entry name" value="PAS"/>
    <property type="match status" value="1"/>
</dbReference>
<dbReference type="Gene3D" id="1.10.10.60">
    <property type="entry name" value="Homeodomain-like"/>
    <property type="match status" value="1"/>
</dbReference>
<organism evidence="8 9">
    <name type="scientific">Neomoorella thermoacetica</name>
    <name type="common">Clostridium thermoaceticum</name>
    <dbReference type="NCBI Taxonomy" id="1525"/>
    <lineage>
        <taxon>Bacteria</taxon>
        <taxon>Bacillati</taxon>
        <taxon>Bacillota</taxon>
        <taxon>Clostridia</taxon>
        <taxon>Neomoorellales</taxon>
        <taxon>Neomoorellaceae</taxon>
        <taxon>Neomoorella</taxon>
    </lineage>
</organism>
<dbReference type="PRINTS" id="PR01590">
    <property type="entry name" value="HTHFIS"/>
</dbReference>
<dbReference type="EMBL" id="MIHH01000025">
    <property type="protein sequence ID" value="OIQ07815.1"/>
    <property type="molecule type" value="Genomic_DNA"/>
</dbReference>
<evidence type="ECO:0000259" key="7">
    <source>
        <dbReference type="PROSITE" id="PS50112"/>
    </source>
</evidence>
<dbReference type="SUPFAM" id="SSF46689">
    <property type="entry name" value="Homeodomain-like"/>
    <property type="match status" value="1"/>
</dbReference>
<dbReference type="PANTHER" id="PTHR32071:SF57">
    <property type="entry name" value="C4-DICARBOXYLATE TRANSPORT TRANSCRIPTIONAL REGULATORY PROTEIN DCTD"/>
    <property type="match status" value="1"/>
</dbReference>
<dbReference type="InterPro" id="IPR002078">
    <property type="entry name" value="Sigma_54_int"/>
</dbReference>
<dbReference type="InterPro" id="IPR035965">
    <property type="entry name" value="PAS-like_dom_sf"/>
</dbReference>
<dbReference type="InterPro" id="IPR058031">
    <property type="entry name" value="AAA_lid_NorR"/>
</dbReference>
<dbReference type="RefSeq" id="WP_071521524.1">
    <property type="nucleotide sequence ID" value="NZ_MIHH01000025.1"/>
</dbReference>
<dbReference type="Gene3D" id="1.10.8.60">
    <property type="match status" value="1"/>
</dbReference>
<dbReference type="InterPro" id="IPR003593">
    <property type="entry name" value="AAA+_ATPase"/>
</dbReference>
<dbReference type="Gene3D" id="3.40.50.2300">
    <property type="match status" value="1"/>
</dbReference>
<feature type="domain" description="PAS" evidence="7">
    <location>
        <begin position="196"/>
        <end position="247"/>
    </location>
</feature>
<evidence type="ECO:0000313" key="8">
    <source>
        <dbReference type="EMBL" id="OIQ07815.1"/>
    </source>
</evidence>
<dbReference type="Pfam" id="PF06506">
    <property type="entry name" value="PrpR_N"/>
    <property type="match status" value="1"/>
</dbReference>
<evidence type="ECO:0000256" key="5">
    <source>
        <dbReference type="ARBA" id="ARBA00023163"/>
    </source>
</evidence>
<dbReference type="GO" id="GO:0005524">
    <property type="term" value="F:ATP binding"/>
    <property type="evidence" value="ECO:0007669"/>
    <property type="project" value="UniProtKB-KW"/>
</dbReference>
<dbReference type="InterPro" id="IPR013767">
    <property type="entry name" value="PAS_fold"/>
</dbReference>
<dbReference type="Gene3D" id="3.40.50.300">
    <property type="entry name" value="P-loop containing nucleotide triphosphate hydrolases"/>
    <property type="match status" value="1"/>
</dbReference>
<dbReference type="PROSITE" id="PS00676">
    <property type="entry name" value="SIGMA54_INTERACT_2"/>
    <property type="match status" value="1"/>
</dbReference>
<dbReference type="SUPFAM" id="SSF159800">
    <property type="entry name" value="PrpR receptor domain-like"/>
    <property type="match status" value="1"/>
</dbReference>
<protein>
    <submittedName>
        <fullName evidence="8">Arginine utilization regulatory protein RocR</fullName>
    </submittedName>
</protein>
<evidence type="ECO:0000256" key="3">
    <source>
        <dbReference type="ARBA" id="ARBA00023015"/>
    </source>
</evidence>
<dbReference type="InterPro" id="IPR025662">
    <property type="entry name" value="Sigma_54_int_dom_ATP-bd_1"/>
</dbReference>
<dbReference type="InterPro" id="IPR009057">
    <property type="entry name" value="Homeodomain-like_sf"/>
</dbReference>
<dbReference type="CDD" id="cd00009">
    <property type="entry name" value="AAA"/>
    <property type="match status" value="1"/>
</dbReference>
<comment type="caution">
    <text evidence="8">The sequence shown here is derived from an EMBL/GenBank/DDBJ whole genome shotgun (WGS) entry which is preliminary data.</text>
</comment>
<dbReference type="AlphaFoldDB" id="A0A1J5JTC1"/>
<dbReference type="InterPro" id="IPR025943">
    <property type="entry name" value="Sigma_54_int_dom_ATP-bd_2"/>
</dbReference>
<evidence type="ECO:0000256" key="1">
    <source>
        <dbReference type="ARBA" id="ARBA00022741"/>
    </source>
</evidence>
<dbReference type="GO" id="GO:0000156">
    <property type="term" value="F:phosphorelay response regulator activity"/>
    <property type="evidence" value="ECO:0007669"/>
    <property type="project" value="InterPro"/>
</dbReference>
<evidence type="ECO:0000313" key="9">
    <source>
        <dbReference type="Proteomes" id="UP000182743"/>
    </source>
</evidence>
<dbReference type="PROSITE" id="PS50112">
    <property type="entry name" value="PAS"/>
    <property type="match status" value="1"/>
</dbReference>
<dbReference type="SMART" id="SM00382">
    <property type="entry name" value="AAA"/>
    <property type="match status" value="1"/>
</dbReference>
<keyword evidence="5" id="KW-0804">Transcription</keyword>
<keyword evidence="4" id="KW-0238">DNA-binding</keyword>
<dbReference type="InterPro" id="IPR027417">
    <property type="entry name" value="P-loop_NTPase"/>
</dbReference>
<evidence type="ECO:0000256" key="2">
    <source>
        <dbReference type="ARBA" id="ARBA00022840"/>
    </source>
</evidence>
<dbReference type="InterPro" id="IPR025944">
    <property type="entry name" value="Sigma_54_int_dom_CS"/>
</dbReference>
<dbReference type="SUPFAM" id="SSF52540">
    <property type="entry name" value="P-loop containing nucleoside triphosphate hydrolases"/>
    <property type="match status" value="1"/>
</dbReference>
<dbReference type="Gene3D" id="3.40.50.10660">
    <property type="entry name" value="PrpR receptor domain-like"/>
    <property type="match status" value="1"/>
</dbReference>
<evidence type="ECO:0000256" key="4">
    <source>
        <dbReference type="ARBA" id="ARBA00023125"/>
    </source>
</evidence>
<keyword evidence="3" id="KW-0805">Transcription regulation</keyword>
<name>A0A1J5JTC1_NEOTH</name>
<dbReference type="NCBIfam" id="TIGR00229">
    <property type="entry name" value="sensory_box"/>
    <property type="match status" value="1"/>
</dbReference>
<accession>A0A1J5JTC1</accession>